<keyword evidence="3" id="KW-1185">Reference proteome</keyword>
<dbReference type="GeneID" id="62165959"/>
<feature type="compositionally biased region" description="Polar residues" evidence="1">
    <location>
        <begin position="151"/>
        <end position="165"/>
    </location>
</feature>
<reference evidence="2" key="1">
    <citation type="submission" date="2020-03" db="EMBL/GenBank/DDBJ databases">
        <authorList>
            <person name="He L."/>
        </authorList>
    </citation>
    <scope>NUCLEOTIDE SEQUENCE</scope>
    <source>
        <strain evidence="2">CkLH20</strain>
    </source>
</reference>
<proteinExistence type="predicted"/>
<dbReference type="EMBL" id="JAATWM020000038">
    <property type="protein sequence ID" value="KAF9872344.1"/>
    <property type="molecule type" value="Genomic_DNA"/>
</dbReference>
<accession>A0A9P6HXG3</accession>
<feature type="compositionally biased region" description="Basic and acidic residues" evidence="1">
    <location>
        <begin position="346"/>
        <end position="389"/>
    </location>
</feature>
<dbReference type="AlphaFoldDB" id="A0A9P6HXG3"/>
<feature type="region of interest" description="Disordered" evidence="1">
    <location>
        <begin position="288"/>
        <end position="417"/>
    </location>
</feature>
<feature type="region of interest" description="Disordered" evidence="1">
    <location>
        <begin position="146"/>
        <end position="272"/>
    </location>
</feature>
<feature type="compositionally biased region" description="Acidic residues" evidence="1">
    <location>
        <begin position="308"/>
        <end position="325"/>
    </location>
</feature>
<evidence type="ECO:0000313" key="3">
    <source>
        <dbReference type="Proteomes" id="UP000781932"/>
    </source>
</evidence>
<comment type="caution">
    <text evidence="2">The sequence shown here is derived from an EMBL/GenBank/DDBJ whole genome shotgun (WGS) entry which is preliminary data.</text>
</comment>
<gene>
    <name evidence="2" type="ORF">CkaCkLH20_10171</name>
</gene>
<evidence type="ECO:0000313" key="2">
    <source>
        <dbReference type="EMBL" id="KAF9872344.1"/>
    </source>
</evidence>
<sequence length="439" mass="48771">MLNINLSNPIIHQRQSSPIITITVMAPLSQPQAETYPILVLGIAIAILGTLRWYSNLGRDYDPDHGLYDGQTLGGPQQRPRGPIPALYHMRYLDPVVEARIRCKREARRQRFITILMEGRREHLEEPHPPPPRAINLLFPHERLESVDGGSETTTRHMPSVSSGAQPEYGDPNLPDGEEQQEPMPARAGTPIPGGHEQQQLIPARVDTPVPERQEEQDPTPARADTPVPGEIEQPARADTPIPGGQELQESVPTPPYITIPESEYRDYRAQGEISPDSQLYLDTFLPWPFKIPPATSGASASQSGDEAGSENEENDEQLEEEADSDTVVPTDIDSLNEDAEVAVEDFNHANGDERTHGELNPEANDAKSDDSDYEDNGPRSHRLDRPQEDPPLPRLYFDCQAPQEEPPPPAQEPRPFSIANWLASLFDAGPDNAWLMPM</sequence>
<dbReference type="RefSeq" id="XP_038741805.1">
    <property type="nucleotide sequence ID" value="XM_038892885.1"/>
</dbReference>
<reference evidence="2" key="2">
    <citation type="submission" date="2020-11" db="EMBL/GenBank/DDBJ databases">
        <title>Whole genome sequencing of Colletotrichum sp.</title>
        <authorList>
            <person name="Li H."/>
        </authorList>
    </citation>
    <scope>NUCLEOTIDE SEQUENCE</scope>
    <source>
        <strain evidence="2">CkLH20</strain>
    </source>
</reference>
<organism evidence="2 3">
    <name type="scientific">Colletotrichum karsti</name>
    <dbReference type="NCBI Taxonomy" id="1095194"/>
    <lineage>
        <taxon>Eukaryota</taxon>
        <taxon>Fungi</taxon>
        <taxon>Dikarya</taxon>
        <taxon>Ascomycota</taxon>
        <taxon>Pezizomycotina</taxon>
        <taxon>Sordariomycetes</taxon>
        <taxon>Hypocreomycetidae</taxon>
        <taxon>Glomerellales</taxon>
        <taxon>Glomerellaceae</taxon>
        <taxon>Colletotrichum</taxon>
        <taxon>Colletotrichum boninense species complex</taxon>
    </lineage>
</organism>
<name>A0A9P6HXG3_9PEZI</name>
<evidence type="ECO:0000256" key="1">
    <source>
        <dbReference type="SAM" id="MobiDB-lite"/>
    </source>
</evidence>
<protein>
    <submittedName>
        <fullName evidence="2">Uncharacterized protein</fullName>
    </submittedName>
</protein>
<feature type="compositionally biased region" description="Acidic residues" evidence="1">
    <location>
        <begin position="335"/>
        <end position="344"/>
    </location>
</feature>
<dbReference type="Proteomes" id="UP000781932">
    <property type="component" value="Unassembled WGS sequence"/>
</dbReference>